<dbReference type="RefSeq" id="WP_099152205.1">
    <property type="nucleotide sequence ID" value="NZ_PDUD01000025.1"/>
</dbReference>
<dbReference type="CDD" id="cd10540">
    <property type="entry name" value="SET_SpSet7-like"/>
    <property type="match status" value="1"/>
</dbReference>
<dbReference type="Pfam" id="PF00856">
    <property type="entry name" value="SET"/>
    <property type="match status" value="1"/>
</dbReference>
<feature type="domain" description="SET" evidence="1">
    <location>
        <begin position="5"/>
        <end position="112"/>
    </location>
</feature>
<dbReference type="Gene3D" id="2.170.270.10">
    <property type="entry name" value="SET domain"/>
    <property type="match status" value="1"/>
</dbReference>
<comment type="caution">
    <text evidence="2">The sequence shown here is derived from an EMBL/GenBank/DDBJ whole genome shotgun (WGS) entry which is preliminary data.</text>
</comment>
<protein>
    <submittedName>
        <fullName evidence="2">SET domain-containing protein-lysine N-methyltransferase</fullName>
    </submittedName>
</protein>
<dbReference type="EMBL" id="PDUD01000025">
    <property type="protein sequence ID" value="PHN04632.1"/>
    <property type="molecule type" value="Genomic_DNA"/>
</dbReference>
<gene>
    <name evidence="2" type="ORF">CRP01_21775</name>
</gene>
<dbReference type="PROSITE" id="PS50280">
    <property type="entry name" value="SET"/>
    <property type="match status" value="1"/>
</dbReference>
<sequence>MLHIPSLYIAPSPLGGRGVFTSEPLEEGSIIEISPVIVLPAKDLPAIHRTYLHDYYFLWEDGQCAIALGYGSLYNHAEHPVAEYGMDYADQSISFYCIRAIEAGEEITINYIAGGNEKGEIWFEPR</sequence>
<dbReference type="GO" id="GO:0032259">
    <property type="term" value="P:methylation"/>
    <property type="evidence" value="ECO:0007669"/>
    <property type="project" value="UniProtKB-KW"/>
</dbReference>
<keyword evidence="3" id="KW-1185">Reference proteome</keyword>
<keyword evidence="2" id="KW-0808">Transferase</keyword>
<dbReference type="PIRSF" id="PIRSF022536">
    <property type="entry name" value="A612L_SET"/>
    <property type="match status" value="1"/>
</dbReference>
<proteinExistence type="predicted"/>
<accession>A0A2D0N7Y9</accession>
<dbReference type="InterPro" id="IPR046341">
    <property type="entry name" value="SET_dom_sf"/>
</dbReference>
<name>A0A2D0N7Y9_FLAN2</name>
<dbReference type="InterPro" id="IPR009207">
    <property type="entry name" value="SET7_MeTrfase"/>
</dbReference>
<evidence type="ECO:0000313" key="3">
    <source>
        <dbReference type="Proteomes" id="UP000223913"/>
    </source>
</evidence>
<dbReference type="SUPFAM" id="SSF82199">
    <property type="entry name" value="SET domain"/>
    <property type="match status" value="1"/>
</dbReference>
<reference evidence="2 3" key="1">
    <citation type="submission" date="2017-10" db="EMBL/GenBank/DDBJ databases">
        <title>The draft genome sequence of Lewinella nigricans NBRC 102662.</title>
        <authorList>
            <person name="Wang K."/>
        </authorList>
    </citation>
    <scope>NUCLEOTIDE SEQUENCE [LARGE SCALE GENOMIC DNA]</scope>
    <source>
        <strain evidence="2 3">NBRC 102662</strain>
    </source>
</reference>
<dbReference type="OrthoDB" id="279507at2"/>
<dbReference type="Proteomes" id="UP000223913">
    <property type="component" value="Unassembled WGS sequence"/>
</dbReference>
<evidence type="ECO:0000313" key="2">
    <source>
        <dbReference type="EMBL" id="PHN04632.1"/>
    </source>
</evidence>
<dbReference type="GO" id="GO:0062122">
    <property type="term" value="F:histone H3K37 methyltransferase activity"/>
    <property type="evidence" value="ECO:0007669"/>
    <property type="project" value="InterPro"/>
</dbReference>
<keyword evidence="2" id="KW-0489">Methyltransferase</keyword>
<dbReference type="AlphaFoldDB" id="A0A2D0N7Y9"/>
<dbReference type="SMART" id="SM00317">
    <property type="entry name" value="SET"/>
    <property type="match status" value="1"/>
</dbReference>
<dbReference type="InterPro" id="IPR001214">
    <property type="entry name" value="SET_dom"/>
</dbReference>
<evidence type="ECO:0000259" key="1">
    <source>
        <dbReference type="PROSITE" id="PS50280"/>
    </source>
</evidence>
<organism evidence="2 3">
    <name type="scientific">Flavilitoribacter nigricans (strain ATCC 23147 / DSM 23189 / NBRC 102662 / NCIMB 1420 / SS-2)</name>
    <name type="common">Lewinella nigricans</name>
    <dbReference type="NCBI Taxonomy" id="1122177"/>
    <lineage>
        <taxon>Bacteria</taxon>
        <taxon>Pseudomonadati</taxon>
        <taxon>Bacteroidota</taxon>
        <taxon>Saprospiria</taxon>
        <taxon>Saprospirales</taxon>
        <taxon>Lewinellaceae</taxon>
        <taxon>Flavilitoribacter</taxon>
    </lineage>
</organism>